<protein>
    <submittedName>
        <fullName evidence="3">Uncharacterized protein</fullName>
    </submittedName>
</protein>
<reference evidence="3" key="1">
    <citation type="submission" date="2022-10" db="EMBL/GenBank/DDBJ databases">
        <authorList>
            <person name="Chen Y."/>
            <person name="Dougan E. K."/>
            <person name="Chan C."/>
            <person name="Rhodes N."/>
            <person name="Thang M."/>
        </authorList>
    </citation>
    <scope>NUCLEOTIDE SEQUENCE</scope>
</reference>
<evidence type="ECO:0000256" key="2">
    <source>
        <dbReference type="SAM" id="MobiDB-lite"/>
    </source>
</evidence>
<name>A0A9P1CSV9_9DINO</name>
<evidence type="ECO:0000313" key="5">
    <source>
        <dbReference type="Proteomes" id="UP001152797"/>
    </source>
</evidence>
<accession>A0A9P1CSV9</accession>
<keyword evidence="5" id="KW-1185">Reference proteome</keyword>
<organism evidence="3">
    <name type="scientific">Cladocopium goreaui</name>
    <dbReference type="NCBI Taxonomy" id="2562237"/>
    <lineage>
        <taxon>Eukaryota</taxon>
        <taxon>Sar</taxon>
        <taxon>Alveolata</taxon>
        <taxon>Dinophyceae</taxon>
        <taxon>Suessiales</taxon>
        <taxon>Symbiodiniaceae</taxon>
        <taxon>Cladocopium</taxon>
    </lineage>
</organism>
<feature type="coiled-coil region" evidence="1">
    <location>
        <begin position="55"/>
        <end position="82"/>
    </location>
</feature>
<keyword evidence="1" id="KW-0175">Coiled coil</keyword>
<reference evidence="4" key="2">
    <citation type="submission" date="2024-04" db="EMBL/GenBank/DDBJ databases">
        <authorList>
            <person name="Chen Y."/>
            <person name="Shah S."/>
            <person name="Dougan E. K."/>
            <person name="Thang M."/>
            <person name="Chan C."/>
        </authorList>
    </citation>
    <scope>NUCLEOTIDE SEQUENCE [LARGE SCALE GENOMIC DNA]</scope>
</reference>
<proteinExistence type="predicted"/>
<gene>
    <name evidence="3" type="ORF">C1SCF055_LOCUS23498</name>
</gene>
<dbReference type="AlphaFoldDB" id="A0A9P1CSV9"/>
<dbReference type="EMBL" id="CAMXCT010002288">
    <property type="protein sequence ID" value="CAI3997080.1"/>
    <property type="molecule type" value="Genomic_DNA"/>
</dbReference>
<sequence length="537" mass="60741">MASLNIAKMVLDKDSWENIPPMVFKSFQTTNTNMNAIKKWADFYESRAKSQTDFLGKMEEKLMSVEQSLANVQERMASGEQNLAGESAAVRQQALTCAHTFQRMEKCLAVVFSQIGQTFGLQIDCLETNPGAVEGDHTDAVPEAEPPSQNGVAMMETSVLGLERELETLNTAFERWRAGQALDQERHVSLQTSIQELHQACQQSEEKISSCQETLEEHSRGNETLSGSLAETQAAVQELHSTRVQHEDVETAVQRKGEELELQQRTTYQQMERLGRRIEDHVSEVQKLVSDMGRQTDDKVEDYRSQVAKMVEGHMNPLNAYLNTMHVKTDVIRVDLDKLRDQAPTLVSSIQEIMKKLEELQQAHETKASELHESMDDMKINMVDNVDRHDGQHEQLSKAMQDMSDALDLRLKAITEFADKTSESLEVVKREDLSGLARELLFLDQKVAKWVHSNPLPAKISEARLYSLEARLADEMDARIAFESKVQRGMQSPRRLTGQSEDLVLPQLQLSQESFGPGYAKNGPPSGRRRLSRDLRM</sequence>
<feature type="region of interest" description="Disordered" evidence="2">
    <location>
        <begin position="514"/>
        <end position="537"/>
    </location>
</feature>
<dbReference type="OrthoDB" id="415803at2759"/>
<evidence type="ECO:0000313" key="3">
    <source>
        <dbReference type="EMBL" id="CAI3997080.1"/>
    </source>
</evidence>
<evidence type="ECO:0000313" key="4">
    <source>
        <dbReference type="EMBL" id="CAL1150455.1"/>
    </source>
</evidence>
<dbReference type="EMBL" id="CAMXCT020002288">
    <property type="protein sequence ID" value="CAL1150455.1"/>
    <property type="molecule type" value="Genomic_DNA"/>
</dbReference>
<dbReference type="EMBL" id="CAMXCT030002288">
    <property type="protein sequence ID" value="CAL4784392.1"/>
    <property type="molecule type" value="Genomic_DNA"/>
</dbReference>
<dbReference type="Proteomes" id="UP001152797">
    <property type="component" value="Unassembled WGS sequence"/>
</dbReference>
<evidence type="ECO:0000256" key="1">
    <source>
        <dbReference type="SAM" id="Coils"/>
    </source>
</evidence>
<comment type="caution">
    <text evidence="3">The sequence shown here is derived from an EMBL/GenBank/DDBJ whole genome shotgun (WGS) entry which is preliminary data.</text>
</comment>